<dbReference type="PANTHER" id="PTHR12840">
    <property type="entry name" value="NADH-UBIQUINONE OXIDOREDUCTASE ASHI SUBUNIT"/>
    <property type="match status" value="1"/>
</dbReference>
<dbReference type="GO" id="GO:0005739">
    <property type="term" value="C:mitochondrion"/>
    <property type="evidence" value="ECO:0007669"/>
    <property type="project" value="InterPro"/>
</dbReference>
<dbReference type="KEGG" id="ccal:108627513"/>
<keyword evidence="2" id="KW-0732">Signal</keyword>
<sequence>SGFSTILYLFFLVPAQLKHTPGPYPKTEEERKKAAEKYNLHIDDYKPFPNDHRHSGDYPDLPWISYDARDPFYPWDMPAMRRNYGEPIHKFNDQMLGDKYDYGVRKHISDQKATLIFWAIFLSIIVIGRVLGDTSQPFMEKQVPGKGEHYTFELIK</sequence>
<evidence type="ECO:0000256" key="1">
    <source>
        <dbReference type="SAM" id="Phobius"/>
    </source>
</evidence>
<evidence type="ECO:0000313" key="4">
    <source>
        <dbReference type="RefSeq" id="XP_017884286.2"/>
    </source>
</evidence>
<feature type="signal peptide" evidence="2">
    <location>
        <begin position="1"/>
        <end position="17"/>
    </location>
</feature>
<protein>
    <submittedName>
        <fullName evidence="4">NADH dehydrogenase [ubiquinone] 1 beta subcomplex subunit 8, mitochondrial-like</fullName>
    </submittedName>
</protein>
<dbReference type="Proteomes" id="UP000694925">
    <property type="component" value="Unplaced"/>
</dbReference>
<evidence type="ECO:0000313" key="3">
    <source>
        <dbReference type="Proteomes" id="UP000694925"/>
    </source>
</evidence>
<dbReference type="AlphaFoldDB" id="A0AAJ7J506"/>
<accession>A0AAJ7J506</accession>
<dbReference type="PANTHER" id="PTHR12840:SF1">
    <property type="entry name" value="NADH DEHYDROGENASE [UBIQUINONE] 1 BETA SUBCOMPLEX SUBUNIT 8, MITOCHONDRIAL"/>
    <property type="match status" value="1"/>
</dbReference>
<name>A0AAJ7J506_9HYME</name>
<gene>
    <name evidence="4" type="primary">LOC108627513</name>
</gene>
<keyword evidence="1" id="KW-0472">Membrane</keyword>
<dbReference type="RefSeq" id="XP_017884286.2">
    <property type="nucleotide sequence ID" value="XM_018028797.2"/>
</dbReference>
<keyword evidence="3" id="KW-1185">Reference proteome</keyword>
<feature type="transmembrane region" description="Helical" evidence="1">
    <location>
        <begin position="115"/>
        <end position="132"/>
    </location>
</feature>
<proteinExistence type="predicted"/>
<feature type="non-terminal residue" evidence="4">
    <location>
        <position position="1"/>
    </location>
</feature>
<feature type="chain" id="PRO_5042558524" evidence="2">
    <location>
        <begin position="18"/>
        <end position="156"/>
    </location>
</feature>
<evidence type="ECO:0000256" key="2">
    <source>
        <dbReference type="SAM" id="SignalP"/>
    </source>
</evidence>
<keyword evidence="1" id="KW-0812">Transmembrane</keyword>
<keyword evidence="1" id="KW-1133">Transmembrane helix</keyword>
<dbReference type="GeneID" id="108627513"/>
<dbReference type="Pfam" id="PF05821">
    <property type="entry name" value="NDUF_B8"/>
    <property type="match status" value="1"/>
</dbReference>
<reference evidence="4" key="1">
    <citation type="submission" date="2025-08" db="UniProtKB">
        <authorList>
            <consortium name="RefSeq"/>
        </authorList>
    </citation>
    <scope>IDENTIFICATION</scope>
    <source>
        <tissue evidence="4">Whole body</tissue>
    </source>
</reference>
<organism evidence="3 4">
    <name type="scientific">Ceratina calcarata</name>
    <dbReference type="NCBI Taxonomy" id="156304"/>
    <lineage>
        <taxon>Eukaryota</taxon>
        <taxon>Metazoa</taxon>
        <taxon>Ecdysozoa</taxon>
        <taxon>Arthropoda</taxon>
        <taxon>Hexapoda</taxon>
        <taxon>Insecta</taxon>
        <taxon>Pterygota</taxon>
        <taxon>Neoptera</taxon>
        <taxon>Endopterygota</taxon>
        <taxon>Hymenoptera</taxon>
        <taxon>Apocrita</taxon>
        <taxon>Aculeata</taxon>
        <taxon>Apoidea</taxon>
        <taxon>Anthophila</taxon>
        <taxon>Apidae</taxon>
        <taxon>Ceratina</taxon>
        <taxon>Zadontomerus</taxon>
    </lineage>
</organism>
<dbReference type="InterPro" id="IPR008699">
    <property type="entry name" value="NDUFB8"/>
</dbReference>